<dbReference type="SUPFAM" id="SSF53613">
    <property type="entry name" value="Ribokinase-like"/>
    <property type="match status" value="1"/>
</dbReference>
<protein>
    <submittedName>
        <fullName evidence="2">Carbohydrate kinase</fullName>
    </submittedName>
</protein>
<sequence>MDDNNRVYLFGQILGTHSFLLKGGFLRPDEYSEIAEHYFLPGGETGTAATVLASLGVCVKMDGTQIGREVAPMLKEFYKDKAVDLSSLGTLQEDAGIMDYVVIAGLVRSPMGRFQQLFSSGTRWWSIPREEDIIGCGAAGIDPFFGEESLLAAKLCVKHGVPYVTIDTPHNTFLHRHSAVNVVSRECTSMRYKGMSAEEVMAQMQSESDGLTIITQGGDDMLYARRGGDIHRMKPFDVEVKSTLGAGDTFKAGCVYGLLKGMGDDELVRFASACSAVAISRFPLPLNPPKLEEVEALIKG</sequence>
<reference evidence="2 4" key="1">
    <citation type="submission" date="2013-06" db="EMBL/GenBank/DDBJ databases">
        <title>Rumen cellulosomics: divergent fiber-degrading strategies revealed by comparative genome-wide analysis of six Ruminococcal strains.</title>
        <authorList>
            <person name="Dassa B."/>
            <person name="Borovok I."/>
            <person name="Lamed R."/>
            <person name="Flint H."/>
            <person name="Yeoman C.J."/>
            <person name="White B."/>
            <person name="Bayer E.A."/>
        </authorList>
    </citation>
    <scope>NUCLEOTIDE SEQUENCE [LARGE SCALE GENOMIC DNA]</scope>
    <source>
        <strain evidence="2 4">SY3</strain>
    </source>
</reference>
<dbReference type="InterPro" id="IPR011611">
    <property type="entry name" value="PfkB_dom"/>
</dbReference>
<comment type="caution">
    <text evidence="2">The sequence shown here is derived from an EMBL/GenBank/DDBJ whole genome shotgun (WGS) entry which is preliminary data.</text>
</comment>
<proteinExistence type="predicted"/>
<evidence type="ECO:0000259" key="1">
    <source>
        <dbReference type="Pfam" id="PF00294"/>
    </source>
</evidence>
<dbReference type="Pfam" id="PF00294">
    <property type="entry name" value="PfkB"/>
    <property type="match status" value="1"/>
</dbReference>
<dbReference type="InterPro" id="IPR029056">
    <property type="entry name" value="Ribokinase-like"/>
</dbReference>
<name>A0A011VUJ8_RUMAL</name>
<evidence type="ECO:0000313" key="4">
    <source>
        <dbReference type="Proteomes" id="UP000021369"/>
    </source>
</evidence>
<keyword evidence="2" id="KW-0808">Transferase</keyword>
<dbReference type="AlphaFoldDB" id="A0A011VUJ8"/>
<dbReference type="PANTHER" id="PTHR46566">
    <property type="entry name" value="1-PHOSPHOFRUCTOKINASE-RELATED"/>
    <property type="match status" value="1"/>
</dbReference>
<evidence type="ECO:0000313" key="3">
    <source>
        <dbReference type="EMBL" id="EXM39832.1"/>
    </source>
</evidence>
<dbReference type="EMBL" id="JEOB01000004">
    <property type="protein sequence ID" value="EXM38298.1"/>
    <property type="molecule type" value="Genomic_DNA"/>
</dbReference>
<dbReference type="GO" id="GO:0005829">
    <property type="term" value="C:cytosol"/>
    <property type="evidence" value="ECO:0007669"/>
    <property type="project" value="TreeGrafter"/>
</dbReference>
<evidence type="ECO:0000313" key="2">
    <source>
        <dbReference type="EMBL" id="EXM38298.1"/>
    </source>
</evidence>
<organism evidence="2 4">
    <name type="scientific">Ruminococcus albus SY3</name>
    <dbReference type="NCBI Taxonomy" id="1341156"/>
    <lineage>
        <taxon>Bacteria</taxon>
        <taxon>Bacillati</taxon>
        <taxon>Bacillota</taxon>
        <taxon>Clostridia</taxon>
        <taxon>Eubacteriales</taxon>
        <taxon>Oscillospiraceae</taxon>
        <taxon>Ruminococcus</taxon>
    </lineage>
</organism>
<dbReference type="PATRIC" id="fig|1341156.4.peg.1045"/>
<gene>
    <name evidence="3" type="ORF">RASY3_08700</name>
    <name evidence="2" type="ORF">RASY3_19085</name>
</gene>
<dbReference type="GO" id="GO:0008443">
    <property type="term" value="F:phosphofructokinase activity"/>
    <property type="evidence" value="ECO:0007669"/>
    <property type="project" value="TreeGrafter"/>
</dbReference>
<keyword evidence="2" id="KW-0418">Kinase</keyword>
<keyword evidence="4" id="KW-1185">Reference proteome</keyword>
<feature type="domain" description="Carbohydrate kinase PfkB" evidence="1">
    <location>
        <begin position="196"/>
        <end position="281"/>
    </location>
</feature>
<dbReference type="Proteomes" id="UP000021369">
    <property type="component" value="Unassembled WGS sequence"/>
</dbReference>
<dbReference type="OrthoDB" id="9788681at2"/>
<accession>A0A011VUJ8</accession>
<dbReference type="RefSeq" id="WP_037286982.1">
    <property type="nucleotide sequence ID" value="NZ_JEOB01000002.1"/>
</dbReference>
<dbReference type="Gene3D" id="3.40.1190.20">
    <property type="match status" value="1"/>
</dbReference>
<dbReference type="EMBL" id="JEOB01000002">
    <property type="protein sequence ID" value="EXM39832.1"/>
    <property type="molecule type" value="Genomic_DNA"/>
</dbReference>
<dbReference type="PANTHER" id="PTHR46566:SF5">
    <property type="entry name" value="1-PHOSPHOFRUCTOKINASE"/>
    <property type="match status" value="1"/>
</dbReference>